<evidence type="ECO:0000256" key="2">
    <source>
        <dbReference type="ARBA" id="ARBA00022617"/>
    </source>
</evidence>
<keyword evidence="5" id="KW-0408">Iron</keyword>
<dbReference type="EMBL" id="JABDJR010000690">
    <property type="protein sequence ID" value="NNF08503.1"/>
    <property type="molecule type" value="Genomic_DNA"/>
</dbReference>
<evidence type="ECO:0000313" key="8">
    <source>
        <dbReference type="EMBL" id="NNF08503.1"/>
    </source>
</evidence>
<gene>
    <name evidence="8" type="ORF">HKN21_17205</name>
</gene>
<dbReference type="Proteomes" id="UP000547674">
    <property type="component" value="Unassembled WGS sequence"/>
</dbReference>
<proteinExistence type="predicted"/>
<evidence type="ECO:0000256" key="3">
    <source>
        <dbReference type="ARBA" id="ARBA00022723"/>
    </source>
</evidence>
<keyword evidence="3" id="KW-0479">Metal-binding</keyword>
<keyword evidence="2" id="KW-0349">Heme</keyword>
<accession>A0A7Y2EHB7</accession>
<feature type="non-terminal residue" evidence="8">
    <location>
        <position position="1"/>
    </location>
</feature>
<comment type="caution">
    <text evidence="8">The sequence shown here is derived from an EMBL/GenBank/DDBJ whole genome shotgun (WGS) entry which is preliminary data.</text>
</comment>
<reference evidence="8 9" key="1">
    <citation type="submission" date="2020-03" db="EMBL/GenBank/DDBJ databases">
        <title>Metabolic flexibility allows generalist bacteria to become dominant in a frequently disturbed ecosystem.</title>
        <authorList>
            <person name="Chen Y.-J."/>
            <person name="Leung P.M."/>
            <person name="Bay S.K."/>
            <person name="Hugenholtz P."/>
            <person name="Kessler A.J."/>
            <person name="Shelley G."/>
            <person name="Waite D.W."/>
            <person name="Cook P.L."/>
            <person name="Greening C."/>
        </authorList>
    </citation>
    <scope>NUCLEOTIDE SEQUENCE [LARGE SCALE GENOMIC DNA]</scope>
    <source>
        <strain evidence="8">SS_bin_28</strain>
    </source>
</reference>
<evidence type="ECO:0000313" key="9">
    <source>
        <dbReference type="Proteomes" id="UP000547674"/>
    </source>
</evidence>
<sequence length="103" mass="10916">TLSNGAVIDPVADSGYHRDGSKMPPSIYTRPPSGDRADIDAVGVFSGGWTLEFKRALTTGSSGLDVQFNDLGAMYPMGVAVFDNSQIAHAVANLPVMLAFERQ</sequence>
<feature type="domain" description="Cytochrome c-552/DMSO reductase-like haem-binding" evidence="7">
    <location>
        <begin position="18"/>
        <end position="90"/>
    </location>
</feature>
<evidence type="ECO:0000256" key="6">
    <source>
        <dbReference type="SAM" id="MobiDB-lite"/>
    </source>
</evidence>
<keyword evidence="4" id="KW-0249">Electron transport</keyword>
<evidence type="ECO:0000256" key="5">
    <source>
        <dbReference type="ARBA" id="ARBA00023004"/>
    </source>
</evidence>
<feature type="region of interest" description="Disordered" evidence="6">
    <location>
        <begin position="1"/>
        <end position="34"/>
    </location>
</feature>
<keyword evidence="1" id="KW-0813">Transport</keyword>
<dbReference type="InterPro" id="IPR019020">
    <property type="entry name" value="Cyt-c552/DMSO_Rdtase_haem-bd"/>
</dbReference>
<dbReference type="AlphaFoldDB" id="A0A7Y2EHB7"/>
<dbReference type="Gene3D" id="2.60.40.1190">
    <property type="match status" value="1"/>
</dbReference>
<organism evidence="8 9">
    <name type="scientific">Eiseniibacteriota bacterium</name>
    <dbReference type="NCBI Taxonomy" id="2212470"/>
    <lineage>
        <taxon>Bacteria</taxon>
        <taxon>Candidatus Eiseniibacteriota</taxon>
    </lineage>
</organism>
<evidence type="ECO:0000256" key="1">
    <source>
        <dbReference type="ARBA" id="ARBA00022448"/>
    </source>
</evidence>
<protein>
    <submittedName>
        <fullName evidence="8">Ethylbenzene dehydrogenase</fullName>
    </submittedName>
</protein>
<dbReference type="Pfam" id="PF09459">
    <property type="entry name" value="EB_dh"/>
    <property type="match status" value="1"/>
</dbReference>
<evidence type="ECO:0000259" key="7">
    <source>
        <dbReference type="Pfam" id="PF09459"/>
    </source>
</evidence>
<name>A0A7Y2EHB7_UNCEI</name>
<evidence type="ECO:0000256" key="4">
    <source>
        <dbReference type="ARBA" id="ARBA00022982"/>
    </source>
</evidence>